<dbReference type="InterPro" id="IPR006311">
    <property type="entry name" value="TAT_signal"/>
</dbReference>
<organism evidence="2 3">
    <name type="scientific">Fibrisoma montanum</name>
    <dbReference type="NCBI Taxonomy" id="2305895"/>
    <lineage>
        <taxon>Bacteria</taxon>
        <taxon>Pseudomonadati</taxon>
        <taxon>Bacteroidota</taxon>
        <taxon>Cytophagia</taxon>
        <taxon>Cytophagales</taxon>
        <taxon>Spirosomataceae</taxon>
        <taxon>Fibrisoma</taxon>
    </lineage>
</organism>
<dbReference type="Pfam" id="PF04230">
    <property type="entry name" value="PS_pyruv_trans"/>
    <property type="match status" value="1"/>
</dbReference>
<dbReference type="AlphaFoldDB" id="A0A418M5Z9"/>
<dbReference type="RefSeq" id="WP_119668976.1">
    <property type="nucleotide sequence ID" value="NZ_QXED01000005.1"/>
</dbReference>
<name>A0A418M5Z9_9BACT</name>
<dbReference type="NCBIfam" id="TIGR01409">
    <property type="entry name" value="TAT_signal_seq"/>
    <property type="match status" value="1"/>
</dbReference>
<protein>
    <submittedName>
        <fullName evidence="2">Polysaccharide pyruvyl transferase family protein</fullName>
    </submittedName>
</protein>
<dbReference type="EMBL" id="QXED01000005">
    <property type="protein sequence ID" value="RIV21185.1"/>
    <property type="molecule type" value="Genomic_DNA"/>
</dbReference>
<dbReference type="PROSITE" id="PS51318">
    <property type="entry name" value="TAT"/>
    <property type="match status" value="1"/>
</dbReference>
<gene>
    <name evidence="2" type="ORF">DYU11_17315</name>
</gene>
<accession>A0A418M5Z9</accession>
<dbReference type="OrthoDB" id="1437686at2"/>
<keyword evidence="3" id="KW-1185">Reference proteome</keyword>
<reference evidence="2 3" key="1">
    <citation type="submission" date="2018-08" db="EMBL/GenBank/DDBJ databases">
        <title>Fibrisoma montanum sp. nov., isolated from Danxia mountain soil.</title>
        <authorList>
            <person name="Huang Y."/>
        </authorList>
    </citation>
    <scope>NUCLEOTIDE SEQUENCE [LARGE SCALE GENOMIC DNA]</scope>
    <source>
        <strain evidence="2 3">HYT19</strain>
    </source>
</reference>
<comment type="caution">
    <text evidence="2">The sequence shown here is derived from an EMBL/GenBank/DDBJ whole genome shotgun (WGS) entry which is preliminary data.</text>
</comment>
<feature type="domain" description="Polysaccharide pyruvyl transferase" evidence="1">
    <location>
        <begin position="93"/>
        <end position="362"/>
    </location>
</feature>
<sequence length="434" mass="48317">MTASFSRRDFLQQAATLAGLLATAPGFGLNRTGGPAKPLRRTAKTILLRSSWQTVNIGDIGHTPGALQVFKDYLPADTNIMLWPSSVDNGVAELLKTYFPRLTIIQGKLDEQGNPATPELKTAFEQADLFVHGSGPSVLAQNHVEAWRKVTGKPYGIFGVTVGGELNDQLMDLLNGAAFVYLRDTVSLKLLQDKGVKAPVLAFGPDATFAIPFRNKAKADAYLKSVGLKPKEFICAIPRLRYTPYFQIHNREATEAEQKRHAIAEQFKEPDHAKLREAIVTWVRKTGLKVLACPEMTYEIPLAKEQLVDPLPEDVRKNVVWRDTYWLPDEATSVYEQARALVSMEMHSPIMAFQVNTPALLIRQPTDTSKGQMWRDVGLNDWILEVDSTTGPQIADRLLEVHQNYPAALKKLATARDFVRNRLQDMAKSVEKAG</sequence>
<keyword evidence="2" id="KW-0808">Transferase</keyword>
<dbReference type="InterPro" id="IPR007345">
    <property type="entry name" value="Polysacch_pyruvyl_Trfase"/>
</dbReference>
<evidence type="ECO:0000313" key="2">
    <source>
        <dbReference type="EMBL" id="RIV21185.1"/>
    </source>
</evidence>
<dbReference type="PANTHER" id="PTHR36836:SF1">
    <property type="entry name" value="COLANIC ACID BIOSYNTHESIS PROTEIN WCAK"/>
    <property type="match status" value="1"/>
</dbReference>
<evidence type="ECO:0000313" key="3">
    <source>
        <dbReference type="Proteomes" id="UP000283523"/>
    </source>
</evidence>
<dbReference type="Proteomes" id="UP000283523">
    <property type="component" value="Unassembled WGS sequence"/>
</dbReference>
<evidence type="ECO:0000259" key="1">
    <source>
        <dbReference type="Pfam" id="PF04230"/>
    </source>
</evidence>
<dbReference type="InterPro" id="IPR019546">
    <property type="entry name" value="TAT_signal_bac_arc"/>
</dbReference>
<dbReference type="GO" id="GO:0016740">
    <property type="term" value="F:transferase activity"/>
    <property type="evidence" value="ECO:0007669"/>
    <property type="project" value="UniProtKB-KW"/>
</dbReference>
<proteinExistence type="predicted"/>
<dbReference type="PANTHER" id="PTHR36836">
    <property type="entry name" value="COLANIC ACID BIOSYNTHESIS PROTEIN WCAK"/>
    <property type="match status" value="1"/>
</dbReference>